<dbReference type="VEuPathDB" id="VectorBase:PPAI003144"/>
<reference evidence="1" key="1">
    <citation type="submission" date="2022-08" db="UniProtKB">
        <authorList>
            <consortium name="EnsemblMetazoa"/>
        </authorList>
    </citation>
    <scope>IDENTIFICATION</scope>
    <source>
        <strain evidence="1">Israel</strain>
    </source>
</reference>
<dbReference type="VEuPathDB" id="VectorBase:PPAPM1_006052"/>
<name>A0A1B0D6N5_PHLPP</name>
<dbReference type="EnsemblMetazoa" id="PPAI003144-RA">
    <property type="protein sequence ID" value="PPAI003144-PA"/>
    <property type="gene ID" value="PPAI003144"/>
</dbReference>
<keyword evidence="2" id="KW-1185">Reference proteome</keyword>
<dbReference type="AlphaFoldDB" id="A0A1B0D6N5"/>
<sequence>MSRFLIALVGFLVAVGAKPTLHRHRRFLIVPPTAPTRHQFIAGIGIPVDLQDVAITSGYVFKAQYFLPTQASDWRPSEDSWHHEWKRDVQEATAMKVENYTVNEIHIEESTDPPASEDLSFLNDVEPYDEEKANQEAAEAFWGKPLAEDDTDYGVTGV</sequence>
<proteinExistence type="predicted"/>
<protein>
    <submittedName>
        <fullName evidence="1">Uncharacterized protein</fullName>
    </submittedName>
</protein>
<evidence type="ECO:0000313" key="2">
    <source>
        <dbReference type="Proteomes" id="UP000092462"/>
    </source>
</evidence>
<dbReference type="EMBL" id="AJVK01026100">
    <property type="status" value="NOT_ANNOTATED_CDS"/>
    <property type="molecule type" value="Genomic_DNA"/>
</dbReference>
<organism evidence="1 2">
    <name type="scientific">Phlebotomus papatasi</name>
    <name type="common">Sandfly</name>
    <dbReference type="NCBI Taxonomy" id="29031"/>
    <lineage>
        <taxon>Eukaryota</taxon>
        <taxon>Metazoa</taxon>
        <taxon>Ecdysozoa</taxon>
        <taxon>Arthropoda</taxon>
        <taxon>Hexapoda</taxon>
        <taxon>Insecta</taxon>
        <taxon>Pterygota</taxon>
        <taxon>Neoptera</taxon>
        <taxon>Endopterygota</taxon>
        <taxon>Diptera</taxon>
        <taxon>Nematocera</taxon>
        <taxon>Psychodoidea</taxon>
        <taxon>Psychodidae</taxon>
        <taxon>Phlebotomus</taxon>
        <taxon>Phlebotomus</taxon>
    </lineage>
</organism>
<dbReference type="Proteomes" id="UP000092462">
    <property type="component" value="Unassembled WGS sequence"/>
</dbReference>
<evidence type="ECO:0000313" key="1">
    <source>
        <dbReference type="EnsemblMetazoa" id="PPAI003144-PA"/>
    </source>
</evidence>
<dbReference type="EMBL" id="AJVK01026099">
    <property type="status" value="NOT_ANNOTATED_CDS"/>
    <property type="molecule type" value="Genomic_DNA"/>
</dbReference>
<accession>A0A1B0D6N5</accession>